<evidence type="ECO:0000313" key="2">
    <source>
        <dbReference type="Proteomes" id="UP000593626"/>
    </source>
</evidence>
<protein>
    <submittedName>
        <fullName evidence="1">Uncharacterized protein</fullName>
    </submittedName>
</protein>
<reference evidence="1 2" key="1">
    <citation type="submission" date="2019-07" db="EMBL/GenBank/DDBJ databases">
        <title>Genome sequence of 2 isolates from Red Sea Mangroves.</title>
        <authorList>
            <person name="Sefrji F."/>
            <person name="Michoud G."/>
            <person name="Merlino G."/>
            <person name="Daffonchio D."/>
        </authorList>
    </citation>
    <scope>NUCLEOTIDE SEQUENCE [LARGE SCALE GENOMIC DNA]</scope>
    <source>
        <strain evidence="1 2">R1DC41</strain>
    </source>
</reference>
<evidence type="ECO:0000313" key="1">
    <source>
        <dbReference type="EMBL" id="QPC47817.1"/>
    </source>
</evidence>
<organism evidence="1 2">
    <name type="scientific">Mangrovibacillus cuniculi</name>
    <dbReference type="NCBI Taxonomy" id="2593652"/>
    <lineage>
        <taxon>Bacteria</taxon>
        <taxon>Bacillati</taxon>
        <taxon>Bacillota</taxon>
        <taxon>Bacilli</taxon>
        <taxon>Bacillales</taxon>
        <taxon>Bacillaceae</taxon>
        <taxon>Mangrovibacillus</taxon>
    </lineage>
</organism>
<sequence>MTSTSNMPELTKEHQTLLLNSLKKTVRHTITTGQDKVVKVEELDLLLLSTVKGDQLQVPVFQLSQCTFEDETPSELPPPMYIGTYHKEHGFSATVNPQIEGTSYEVMCRHLHFCLEISFKQPK</sequence>
<gene>
    <name evidence="1" type="ORF">G8O30_13045</name>
</gene>
<dbReference type="KEGG" id="mcui:G8O30_13045"/>
<proteinExistence type="predicted"/>
<name>A0A7S8CDC4_9BACI</name>
<dbReference type="Proteomes" id="UP000593626">
    <property type="component" value="Chromosome"/>
</dbReference>
<keyword evidence="2" id="KW-1185">Reference proteome</keyword>
<accession>A0A7S8CDC4</accession>
<dbReference type="AlphaFoldDB" id="A0A7S8CDC4"/>
<dbReference type="RefSeq" id="WP_239672495.1">
    <property type="nucleotide sequence ID" value="NZ_CP049742.1"/>
</dbReference>
<dbReference type="EMBL" id="CP049742">
    <property type="protein sequence ID" value="QPC47817.1"/>
    <property type="molecule type" value="Genomic_DNA"/>
</dbReference>